<keyword evidence="2" id="KW-0004">4Fe-4S</keyword>
<protein>
    <submittedName>
        <fullName evidence="4">2-iminoacetate synthase</fullName>
        <ecNumber evidence="4">4.1.99.19</ecNumber>
    </submittedName>
</protein>
<evidence type="ECO:0000313" key="4">
    <source>
        <dbReference type="EMBL" id="CAD7287184.1"/>
    </source>
</evidence>
<sequence length="113" mass="12287">MPRLRPTKCDDSVGSDGVSEKELFAVLCAYRIFLPYANITISTRESEKFRNGVVGVAASKISAGVSVGVGEHSEDEKKGDGQFIISDCRDVEQIYTDMKALGLAPVMSNHIYV</sequence>
<dbReference type="Pfam" id="PF06968">
    <property type="entry name" value="BATS"/>
    <property type="match status" value="1"/>
</dbReference>
<organism evidence="4 5">
    <name type="scientific">Campylobacter suis</name>
    <dbReference type="NCBI Taxonomy" id="2790657"/>
    <lineage>
        <taxon>Bacteria</taxon>
        <taxon>Pseudomonadati</taxon>
        <taxon>Campylobacterota</taxon>
        <taxon>Epsilonproteobacteria</taxon>
        <taxon>Campylobacterales</taxon>
        <taxon>Campylobacteraceae</taxon>
        <taxon>Campylobacter</taxon>
    </lineage>
</organism>
<keyword evidence="2" id="KW-0408">Iron</keyword>
<dbReference type="SMART" id="SM00876">
    <property type="entry name" value="BATS"/>
    <property type="match status" value="1"/>
</dbReference>
<gene>
    <name evidence="4" type="primary">thiH_2</name>
    <name evidence="4" type="ORF">LMG8286_00815</name>
</gene>
<keyword evidence="2" id="KW-0411">Iron-sulfur</keyword>
<keyword evidence="5" id="KW-1185">Reference proteome</keyword>
<proteinExistence type="predicted"/>
<accession>A0ABM8Q2Y2</accession>
<dbReference type="InterPro" id="IPR034428">
    <property type="entry name" value="ThiH/NoCL/HydG-like"/>
</dbReference>
<evidence type="ECO:0000256" key="1">
    <source>
        <dbReference type="ARBA" id="ARBA00001966"/>
    </source>
</evidence>
<dbReference type="PANTHER" id="PTHR43583">
    <property type="entry name" value="2-IMINOACETATE SYNTHASE"/>
    <property type="match status" value="1"/>
</dbReference>
<dbReference type="InterPro" id="IPR013785">
    <property type="entry name" value="Aldolase_TIM"/>
</dbReference>
<dbReference type="Proteomes" id="UP000789359">
    <property type="component" value="Unassembled WGS sequence"/>
</dbReference>
<dbReference type="EMBL" id="CAJHOE010000001">
    <property type="protein sequence ID" value="CAD7287184.1"/>
    <property type="molecule type" value="Genomic_DNA"/>
</dbReference>
<feature type="domain" description="Biotin and thiamin synthesis-associated" evidence="3">
    <location>
        <begin position="1"/>
        <end position="105"/>
    </location>
</feature>
<reference evidence="4 5" key="1">
    <citation type="submission" date="2020-11" db="EMBL/GenBank/DDBJ databases">
        <authorList>
            <person name="Peeters C."/>
        </authorList>
    </citation>
    <scope>NUCLEOTIDE SEQUENCE [LARGE SCALE GENOMIC DNA]</scope>
    <source>
        <strain evidence="4 5">LMG 8286</strain>
    </source>
</reference>
<dbReference type="GO" id="GO:0036355">
    <property type="term" value="F:2-iminoacetate synthase activity"/>
    <property type="evidence" value="ECO:0007669"/>
    <property type="project" value="UniProtKB-EC"/>
</dbReference>
<evidence type="ECO:0000313" key="5">
    <source>
        <dbReference type="Proteomes" id="UP000789359"/>
    </source>
</evidence>
<dbReference type="PANTHER" id="PTHR43583:SF1">
    <property type="entry name" value="2-IMINOACETATE SYNTHASE"/>
    <property type="match status" value="1"/>
</dbReference>
<dbReference type="InterPro" id="IPR010722">
    <property type="entry name" value="BATS_dom"/>
</dbReference>
<evidence type="ECO:0000259" key="3">
    <source>
        <dbReference type="SMART" id="SM00876"/>
    </source>
</evidence>
<dbReference type="Gene3D" id="3.20.20.70">
    <property type="entry name" value="Aldolase class I"/>
    <property type="match status" value="1"/>
</dbReference>
<comment type="caution">
    <text evidence="4">The sequence shown here is derived from an EMBL/GenBank/DDBJ whole genome shotgun (WGS) entry which is preliminary data.</text>
</comment>
<comment type="cofactor">
    <cofactor evidence="1">
        <name>[4Fe-4S] cluster</name>
        <dbReference type="ChEBI" id="CHEBI:49883"/>
    </cofactor>
</comment>
<keyword evidence="2" id="KW-0479">Metal-binding</keyword>
<dbReference type="EC" id="4.1.99.19" evidence="4"/>
<evidence type="ECO:0000256" key="2">
    <source>
        <dbReference type="ARBA" id="ARBA00022485"/>
    </source>
</evidence>
<keyword evidence="4" id="KW-0456">Lyase</keyword>
<name>A0ABM8Q2Y2_9BACT</name>